<dbReference type="Pfam" id="PF03965">
    <property type="entry name" value="Penicillinase_R"/>
    <property type="match status" value="1"/>
</dbReference>
<keyword evidence="3" id="KW-0238">DNA-binding</keyword>
<dbReference type="InterPro" id="IPR036390">
    <property type="entry name" value="WH_DNA-bd_sf"/>
</dbReference>
<protein>
    <submittedName>
        <fullName evidence="6">BlaI/MecI/CopY family transcriptional regulator</fullName>
    </submittedName>
</protein>
<dbReference type="KEGG" id="ndp:E2C04_00680"/>
<dbReference type="AlphaFoldDB" id="A0A4P7UA29"/>
<proteinExistence type="inferred from homology"/>
<reference evidence="8" key="3">
    <citation type="journal article" date="2019" name="Int. J. Syst. Evol. Microbiol.">
        <title>The Global Catalogue of Microorganisms (GCM) 10K type strain sequencing project: providing services to taxonomists for standard genome sequencing and annotation.</title>
        <authorList>
            <consortium name="The Broad Institute Genomics Platform"/>
            <consortium name="The Broad Institute Genome Sequencing Center for Infectious Disease"/>
            <person name="Wu L."/>
            <person name="Ma J."/>
        </authorList>
    </citation>
    <scope>NUCLEOTIDE SEQUENCE [LARGE SCALE GENOMIC DNA]</scope>
    <source>
        <strain evidence="8">CCM 7403</strain>
    </source>
</reference>
<name>A0A4P7UA29_9ACTN</name>
<dbReference type="OrthoDB" id="9813987at2"/>
<dbReference type="Proteomes" id="UP000630594">
    <property type="component" value="Unassembled WGS sequence"/>
</dbReference>
<dbReference type="Gene3D" id="6.10.140.850">
    <property type="match status" value="1"/>
</dbReference>
<dbReference type="PIRSF" id="PIRSF019455">
    <property type="entry name" value="CopR_AtkY"/>
    <property type="match status" value="1"/>
</dbReference>
<reference evidence="5" key="2">
    <citation type="journal article" date="2014" name="Int. J. Syst. Evol. Microbiol.">
        <title>Complete genome of a new Firmicutes species belonging to the dominant human colonic microbiota ('Ruminococcus bicirculans') reveals two chromosomes and a selective capacity to utilize plant glucans.</title>
        <authorList>
            <consortium name="NISC Comparative Sequencing Program"/>
            <person name="Wegmann U."/>
            <person name="Louis P."/>
            <person name="Goesmann A."/>
            <person name="Henrissat B."/>
            <person name="Duncan S.H."/>
            <person name="Flint H.J."/>
        </authorList>
    </citation>
    <scope>NUCLEOTIDE SEQUENCE</scope>
    <source>
        <strain evidence="5">CCM 7403</strain>
    </source>
</reference>
<dbReference type="GO" id="GO:0003677">
    <property type="term" value="F:DNA binding"/>
    <property type="evidence" value="ECO:0007669"/>
    <property type="project" value="UniProtKB-KW"/>
</dbReference>
<evidence type="ECO:0000313" key="5">
    <source>
        <dbReference type="EMBL" id="GGD10412.1"/>
    </source>
</evidence>
<dbReference type="EMBL" id="BMCK01000001">
    <property type="protein sequence ID" value="GGD10412.1"/>
    <property type="molecule type" value="Genomic_DNA"/>
</dbReference>
<keyword evidence="2" id="KW-0805">Transcription regulation</keyword>
<dbReference type="GO" id="GO:0045892">
    <property type="term" value="P:negative regulation of DNA-templated transcription"/>
    <property type="evidence" value="ECO:0007669"/>
    <property type="project" value="InterPro"/>
</dbReference>
<evidence type="ECO:0000256" key="1">
    <source>
        <dbReference type="ARBA" id="ARBA00011046"/>
    </source>
</evidence>
<dbReference type="SUPFAM" id="SSF46785">
    <property type="entry name" value="Winged helix' DNA-binding domain"/>
    <property type="match status" value="1"/>
</dbReference>
<accession>A0A4P7UA29</accession>
<keyword evidence="8" id="KW-1185">Reference proteome</keyword>
<keyword evidence="4" id="KW-0804">Transcription</keyword>
<evidence type="ECO:0000256" key="2">
    <source>
        <dbReference type="ARBA" id="ARBA00023015"/>
    </source>
</evidence>
<evidence type="ECO:0000313" key="8">
    <source>
        <dbReference type="Proteomes" id="UP000630594"/>
    </source>
</evidence>
<dbReference type="InterPro" id="IPR036388">
    <property type="entry name" value="WH-like_DNA-bd_sf"/>
</dbReference>
<gene>
    <name evidence="6" type="ORF">E2C04_00680</name>
    <name evidence="5" type="ORF">GCM10007231_06490</name>
</gene>
<reference evidence="5" key="5">
    <citation type="submission" date="2024-05" db="EMBL/GenBank/DDBJ databases">
        <authorList>
            <person name="Sun Q."/>
            <person name="Sedlacek I."/>
        </authorList>
    </citation>
    <scope>NUCLEOTIDE SEQUENCE</scope>
    <source>
        <strain evidence="5">CCM 7403</strain>
    </source>
</reference>
<evidence type="ECO:0000256" key="4">
    <source>
        <dbReference type="ARBA" id="ARBA00023163"/>
    </source>
</evidence>
<reference evidence="6" key="4">
    <citation type="submission" date="2019-03" db="EMBL/GenBank/DDBJ databases">
        <authorList>
            <person name="Huang Y."/>
        </authorList>
    </citation>
    <scope>NUCLEOTIDE SEQUENCE</scope>
    <source>
        <strain evidence="6">JCM 16608</strain>
    </source>
</reference>
<dbReference type="InterPro" id="IPR005650">
    <property type="entry name" value="BlaI_family"/>
</dbReference>
<organism evidence="6 7">
    <name type="scientific">Nocardioides daphniae</name>
    <dbReference type="NCBI Taxonomy" id="402297"/>
    <lineage>
        <taxon>Bacteria</taxon>
        <taxon>Bacillati</taxon>
        <taxon>Actinomycetota</taxon>
        <taxon>Actinomycetes</taxon>
        <taxon>Propionibacteriales</taxon>
        <taxon>Nocardioidaceae</taxon>
        <taxon>Nocardioides</taxon>
    </lineage>
</organism>
<comment type="similarity">
    <text evidence="1">Belongs to the BlaI transcriptional regulatory family.</text>
</comment>
<dbReference type="EMBL" id="CP038462">
    <property type="protein sequence ID" value="QCC76078.1"/>
    <property type="molecule type" value="Genomic_DNA"/>
</dbReference>
<dbReference type="Proteomes" id="UP000297025">
    <property type="component" value="Chromosome"/>
</dbReference>
<evidence type="ECO:0000313" key="7">
    <source>
        <dbReference type="Proteomes" id="UP000297025"/>
    </source>
</evidence>
<evidence type="ECO:0000313" key="6">
    <source>
        <dbReference type="EMBL" id="QCC76078.1"/>
    </source>
</evidence>
<reference evidence="6 7" key="1">
    <citation type="journal article" date="2008" name="Int. J. Syst. Evol. Microbiol.">
        <title>Nocardioides daphniae sp. nov., isolated from Daphnia cucullata (Crustacea: Cladocera).</title>
        <authorList>
            <person name="Toth E.M."/>
            <person name="Keki Z."/>
            <person name="Homonnay Z.G."/>
            <person name="Borsodi A.K."/>
            <person name="Marialigeti K."/>
            <person name="Schumann P."/>
        </authorList>
    </citation>
    <scope>NUCLEOTIDE SEQUENCE [LARGE SCALE GENOMIC DNA]</scope>
    <source>
        <strain evidence="6 7">JCM 16608</strain>
    </source>
</reference>
<evidence type="ECO:0000256" key="3">
    <source>
        <dbReference type="ARBA" id="ARBA00023125"/>
    </source>
</evidence>
<sequence>MKQLGQLEAVVMHRLWAWPGPVSVREVVDDLQREREIAYTTVMTVMDNLYRKGLVARERDGRAYRYTAAMSREDHAAGLLEDVLAQTPDRSATLLNFVGHLSPQEQLQLRAALAKTDDEGA</sequence>
<dbReference type="RefSeq" id="WP_135831127.1">
    <property type="nucleotide sequence ID" value="NZ_BMCK01000001.1"/>
</dbReference>
<dbReference type="Gene3D" id="1.10.10.10">
    <property type="entry name" value="Winged helix-like DNA-binding domain superfamily/Winged helix DNA-binding domain"/>
    <property type="match status" value="1"/>
</dbReference>